<accession>A0AAV0U4K9</accession>
<keyword evidence="2" id="KW-1185">Reference proteome</keyword>
<dbReference type="Proteomes" id="UP001162031">
    <property type="component" value="Unassembled WGS sequence"/>
</dbReference>
<evidence type="ECO:0000313" key="2">
    <source>
        <dbReference type="Proteomes" id="UP001162031"/>
    </source>
</evidence>
<reference evidence="1" key="1">
    <citation type="submission" date="2022-12" db="EMBL/GenBank/DDBJ databases">
        <authorList>
            <person name="Webb A."/>
        </authorList>
    </citation>
    <scope>NUCLEOTIDE SEQUENCE</scope>
    <source>
        <strain evidence="1">Hp1</strain>
    </source>
</reference>
<organism evidence="1 2">
    <name type="scientific">Hyaloperonospora brassicae</name>
    <name type="common">Brassica downy mildew</name>
    <name type="synonym">Peronospora brassicae</name>
    <dbReference type="NCBI Taxonomy" id="162125"/>
    <lineage>
        <taxon>Eukaryota</taxon>
        <taxon>Sar</taxon>
        <taxon>Stramenopiles</taxon>
        <taxon>Oomycota</taxon>
        <taxon>Peronosporomycetes</taxon>
        <taxon>Peronosporales</taxon>
        <taxon>Peronosporaceae</taxon>
        <taxon>Hyaloperonospora</taxon>
    </lineage>
</organism>
<evidence type="ECO:0000313" key="1">
    <source>
        <dbReference type="EMBL" id="CAI5731827.1"/>
    </source>
</evidence>
<protein>
    <recommendedName>
        <fullName evidence="3">Spindle assembly checkpoint component MAD1</fullName>
    </recommendedName>
</protein>
<proteinExistence type="predicted"/>
<dbReference type="EMBL" id="CANTFL010001116">
    <property type="protein sequence ID" value="CAI5731827.1"/>
    <property type="molecule type" value="Genomic_DNA"/>
</dbReference>
<dbReference type="AlphaFoldDB" id="A0AAV0U4K9"/>
<evidence type="ECO:0008006" key="3">
    <source>
        <dbReference type="Google" id="ProtNLM"/>
    </source>
</evidence>
<comment type="caution">
    <text evidence="1">The sequence shown here is derived from an EMBL/GenBank/DDBJ whole genome shotgun (WGS) entry which is preliminary data.</text>
</comment>
<gene>
    <name evidence="1" type="ORF">HBR001_LOCUS5322</name>
</gene>
<name>A0AAV0U4K9_HYABA</name>
<sequence length="69" mass="7902">MLLRITYDEDVKLCAVLDKHEVSAYFVEEWGISQGSKFDFLRAVCGSMVTSFTKQRDVLDTLTQRMAHA</sequence>